<evidence type="ECO:0000313" key="3">
    <source>
        <dbReference type="Proteomes" id="UP001289615"/>
    </source>
</evidence>
<sequence length="86" mass="9299">MLLYGRRLIKEEPKALQSGRSKGLEALEPGKNAQKGAKSAPVCKKPLKEGPKALQSGRKPLEKEAKALQSGKKPLKEVTKVLQPGK</sequence>
<feature type="region of interest" description="Disordered" evidence="1">
    <location>
        <begin position="14"/>
        <end position="86"/>
    </location>
</feature>
<comment type="caution">
    <text evidence="2">The sequence shown here is derived from an EMBL/GenBank/DDBJ whole genome shotgun (WGS) entry which is preliminary data.</text>
</comment>
<reference evidence="2 3" key="1">
    <citation type="submission" date="2023-12" db="EMBL/GenBank/DDBJ databases">
        <title>Genome comparison identifies genes involved in endophytic behavior of Lysinibacillus irui and provides insights into its role as a plant-growth promoting bacterium.</title>
        <authorList>
            <person name="Hilario S."/>
            <person name="Matos I."/>
            <person name="Goncalves M.F.M."/>
            <person name="Pardo C.A."/>
            <person name="Santos M.J."/>
        </authorList>
    </citation>
    <scope>NUCLEOTIDE SEQUENCE [LARGE SCALE GENOMIC DNA]</scope>
    <source>
        <strain evidence="2 3">B3</strain>
    </source>
</reference>
<name>A0ABU5NM89_9BACI</name>
<protein>
    <submittedName>
        <fullName evidence="2">Uncharacterized protein</fullName>
    </submittedName>
</protein>
<organism evidence="2 3">
    <name type="scientific">Lysinibacillus irui</name>
    <dbReference type="NCBI Taxonomy" id="2998077"/>
    <lineage>
        <taxon>Bacteria</taxon>
        <taxon>Bacillati</taxon>
        <taxon>Bacillota</taxon>
        <taxon>Bacilli</taxon>
        <taxon>Bacillales</taxon>
        <taxon>Bacillaceae</taxon>
        <taxon>Lysinibacillus</taxon>
    </lineage>
</organism>
<dbReference type="EMBL" id="JAXUIA010000008">
    <property type="protein sequence ID" value="MEA0977149.1"/>
    <property type="molecule type" value="Genomic_DNA"/>
</dbReference>
<keyword evidence="3" id="KW-1185">Reference proteome</keyword>
<evidence type="ECO:0000256" key="1">
    <source>
        <dbReference type="SAM" id="MobiDB-lite"/>
    </source>
</evidence>
<dbReference type="Proteomes" id="UP001289615">
    <property type="component" value="Unassembled WGS sequence"/>
</dbReference>
<gene>
    <name evidence="2" type="ORF">U6C28_12635</name>
</gene>
<proteinExistence type="predicted"/>
<accession>A0ABU5NM89</accession>
<dbReference type="RefSeq" id="WP_322611824.1">
    <property type="nucleotide sequence ID" value="NZ_JAXLNX010000014.1"/>
</dbReference>
<evidence type="ECO:0000313" key="2">
    <source>
        <dbReference type="EMBL" id="MEA0977149.1"/>
    </source>
</evidence>